<name>A0ABW2UM39_9RHOB</name>
<feature type="compositionally biased region" description="Basic and acidic residues" evidence="1">
    <location>
        <begin position="65"/>
        <end position="74"/>
    </location>
</feature>
<accession>A0ABW2UM39</accession>
<feature type="region of interest" description="Disordered" evidence="1">
    <location>
        <begin position="42"/>
        <end position="74"/>
    </location>
</feature>
<proteinExistence type="predicted"/>
<evidence type="ECO:0000313" key="3">
    <source>
        <dbReference type="EMBL" id="MFC7705807.1"/>
    </source>
</evidence>
<dbReference type="CDD" id="cd01324">
    <property type="entry name" value="cbb3_Oxidase_CcoQ"/>
    <property type="match status" value="1"/>
</dbReference>
<keyword evidence="2" id="KW-1133">Transmembrane helix</keyword>
<dbReference type="Proteomes" id="UP001596516">
    <property type="component" value="Unassembled WGS sequence"/>
</dbReference>
<organism evidence="3 4">
    <name type="scientific">Plastorhodobacter daqingensis</name>
    <dbReference type="NCBI Taxonomy" id="1387281"/>
    <lineage>
        <taxon>Bacteria</taxon>
        <taxon>Pseudomonadati</taxon>
        <taxon>Pseudomonadota</taxon>
        <taxon>Alphaproteobacteria</taxon>
        <taxon>Rhodobacterales</taxon>
        <taxon>Paracoccaceae</taxon>
        <taxon>Plastorhodobacter</taxon>
    </lineage>
</organism>
<keyword evidence="2" id="KW-0472">Membrane</keyword>
<keyword evidence="4" id="KW-1185">Reference proteome</keyword>
<dbReference type="InterPro" id="IPR008621">
    <property type="entry name" value="Cbb3-typ_cyt_oxidase_comp"/>
</dbReference>
<gene>
    <name evidence="3" type="ORF">ACFQXB_16620</name>
</gene>
<evidence type="ECO:0000256" key="2">
    <source>
        <dbReference type="SAM" id="Phobius"/>
    </source>
</evidence>
<comment type="caution">
    <text evidence="3">The sequence shown here is derived from an EMBL/GenBank/DDBJ whole genome shotgun (WGS) entry which is preliminary data.</text>
</comment>
<sequence>METYTWLRAFADSWMLLLMTLFFVGVVIFAFRPGSRKVHEDTSRMIFRNDDKPAPGGGESPNPEGAERPKKETR</sequence>
<feature type="compositionally biased region" description="Basic and acidic residues" evidence="1">
    <location>
        <begin position="42"/>
        <end position="53"/>
    </location>
</feature>
<dbReference type="RefSeq" id="WP_377406084.1">
    <property type="nucleotide sequence ID" value="NZ_JBHTFQ010000010.1"/>
</dbReference>
<dbReference type="Pfam" id="PF05545">
    <property type="entry name" value="FixQ"/>
    <property type="match status" value="1"/>
</dbReference>
<evidence type="ECO:0000256" key="1">
    <source>
        <dbReference type="SAM" id="MobiDB-lite"/>
    </source>
</evidence>
<protein>
    <submittedName>
        <fullName evidence="3">Cbb3-type cytochrome c oxidase subunit 3</fullName>
    </submittedName>
</protein>
<dbReference type="EMBL" id="JBHTFQ010000010">
    <property type="protein sequence ID" value="MFC7705807.1"/>
    <property type="molecule type" value="Genomic_DNA"/>
</dbReference>
<evidence type="ECO:0000313" key="4">
    <source>
        <dbReference type="Proteomes" id="UP001596516"/>
    </source>
</evidence>
<reference evidence="4" key="1">
    <citation type="journal article" date="2019" name="Int. J. Syst. Evol. Microbiol.">
        <title>The Global Catalogue of Microorganisms (GCM) 10K type strain sequencing project: providing services to taxonomists for standard genome sequencing and annotation.</title>
        <authorList>
            <consortium name="The Broad Institute Genomics Platform"/>
            <consortium name="The Broad Institute Genome Sequencing Center for Infectious Disease"/>
            <person name="Wu L."/>
            <person name="Ma J."/>
        </authorList>
    </citation>
    <scope>NUCLEOTIDE SEQUENCE [LARGE SCALE GENOMIC DNA]</scope>
    <source>
        <strain evidence="4">CGMCC 1.12750</strain>
    </source>
</reference>
<feature type="transmembrane region" description="Helical" evidence="2">
    <location>
        <begin position="14"/>
        <end position="31"/>
    </location>
</feature>
<keyword evidence="2" id="KW-0812">Transmembrane</keyword>